<feature type="non-terminal residue" evidence="2">
    <location>
        <position position="137"/>
    </location>
</feature>
<organism evidence="2">
    <name type="scientific">Lygus hesperus</name>
    <name type="common">Western plant bug</name>
    <dbReference type="NCBI Taxonomy" id="30085"/>
    <lineage>
        <taxon>Eukaryota</taxon>
        <taxon>Metazoa</taxon>
        <taxon>Ecdysozoa</taxon>
        <taxon>Arthropoda</taxon>
        <taxon>Hexapoda</taxon>
        <taxon>Insecta</taxon>
        <taxon>Pterygota</taxon>
        <taxon>Neoptera</taxon>
        <taxon>Paraneoptera</taxon>
        <taxon>Hemiptera</taxon>
        <taxon>Heteroptera</taxon>
        <taxon>Panheteroptera</taxon>
        <taxon>Cimicomorpha</taxon>
        <taxon>Miridae</taxon>
        <taxon>Mirini</taxon>
        <taxon>Lygus</taxon>
    </lineage>
</organism>
<keyword evidence="1" id="KW-0040">ANK repeat</keyword>
<dbReference type="Pfam" id="PF12796">
    <property type="entry name" value="Ank_2"/>
    <property type="match status" value="1"/>
</dbReference>
<dbReference type="EMBL" id="GDHC01014240">
    <property type="protein sequence ID" value="JAQ04389.1"/>
    <property type="molecule type" value="Transcribed_RNA"/>
</dbReference>
<dbReference type="PROSITE" id="PS50088">
    <property type="entry name" value="ANK_REPEAT"/>
    <property type="match status" value="1"/>
</dbReference>
<dbReference type="Gene3D" id="1.25.40.20">
    <property type="entry name" value="Ankyrin repeat-containing domain"/>
    <property type="match status" value="1"/>
</dbReference>
<dbReference type="InterPro" id="IPR002110">
    <property type="entry name" value="Ankyrin_rpt"/>
</dbReference>
<gene>
    <name evidence="2" type="primary">Anks3_2</name>
    <name evidence="2" type="ORF">g.46448</name>
</gene>
<dbReference type="AlphaFoldDB" id="A0A146L9I7"/>
<dbReference type="PANTHER" id="PTHR22677:SF4">
    <property type="entry name" value="USHER SYNDROME TYPE-1G PROTEIN-LIKE PROTEIN"/>
    <property type="match status" value="1"/>
</dbReference>
<sequence length="137" mass="15072">MCSPIPDGWSLDDEEFLTIDFFTASSIGLDDLVETHVRNGQNINEQNEGGWTALMYACASHRNGLVSYLLSMGAEITPMDHLGKTFLTVAAENQNLKALSALNITGLTSTQEAKPKISYKTIRSIINTQEYTHGYTP</sequence>
<dbReference type="SUPFAM" id="SSF48403">
    <property type="entry name" value="Ankyrin repeat"/>
    <property type="match status" value="1"/>
</dbReference>
<dbReference type="PANTHER" id="PTHR22677">
    <property type="entry name" value="ANKYRIN REPEAT DOMAIN-CONTAINING PROTEIN 60"/>
    <property type="match status" value="1"/>
</dbReference>
<reference evidence="2" key="1">
    <citation type="journal article" date="2016" name="Gigascience">
        <title>De novo construction of an expanded transcriptome assembly for the western tarnished plant bug, Lygus hesperus.</title>
        <authorList>
            <person name="Tassone E.E."/>
            <person name="Geib S.M."/>
            <person name="Hall B."/>
            <person name="Fabrick J.A."/>
            <person name="Brent C.S."/>
            <person name="Hull J.J."/>
        </authorList>
    </citation>
    <scope>NUCLEOTIDE SEQUENCE</scope>
</reference>
<protein>
    <submittedName>
        <fullName evidence="2">Ankyrin repeat and SAM domain-containing protein 3</fullName>
    </submittedName>
</protein>
<accession>A0A146L9I7</accession>
<feature type="repeat" description="ANK" evidence="1">
    <location>
        <begin position="49"/>
        <end position="81"/>
    </location>
</feature>
<evidence type="ECO:0000313" key="2">
    <source>
        <dbReference type="EMBL" id="JAQ04389.1"/>
    </source>
</evidence>
<name>A0A146L9I7_LYGHE</name>
<dbReference type="InterPro" id="IPR036770">
    <property type="entry name" value="Ankyrin_rpt-contain_sf"/>
</dbReference>
<proteinExistence type="predicted"/>
<evidence type="ECO:0000256" key="1">
    <source>
        <dbReference type="PROSITE-ProRule" id="PRU00023"/>
    </source>
</evidence>
<dbReference type="InterPro" id="IPR039323">
    <property type="entry name" value="ANKRD_45/46/60"/>
</dbReference>